<dbReference type="NCBIfam" id="NF041079">
    <property type="entry name" value="CBASS_lipase"/>
    <property type="match status" value="1"/>
</dbReference>
<dbReference type="AlphaFoldDB" id="A0A840QMA9"/>
<dbReference type="Gene3D" id="3.40.1090.10">
    <property type="entry name" value="Cytosolic phospholipase A2 catalytic domain"/>
    <property type="match status" value="1"/>
</dbReference>
<dbReference type="SUPFAM" id="SSF52151">
    <property type="entry name" value="FabD/lysophospholipase-like"/>
    <property type="match status" value="1"/>
</dbReference>
<gene>
    <name evidence="4" type="ORF">HNQ41_000641</name>
</gene>
<evidence type="ECO:0000256" key="2">
    <source>
        <dbReference type="PROSITE-ProRule" id="PRU01161"/>
    </source>
</evidence>
<dbReference type="GO" id="GO:0016787">
    <property type="term" value="F:hydrolase activity"/>
    <property type="evidence" value="ECO:0007669"/>
    <property type="project" value="UniProtKB-UniRule"/>
</dbReference>
<feature type="domain" description="PNPLA" evidence="3">
    <location>
        <begin position="4"/>
        <end position="182"/>
    </location>
</feature>
<feature type="short sequence motif" description="GXSXG" evidence="2">
    <location>
        <begin position="40"/>
        <end position="44"/>
    </location>
</feature>
<dbReference type="PANTHER" id="PTHR24138">
    <property type="entry name" value="INTRACELLLAR PHOSPHOLIPASE A FAMILY"/>
    <property type="match status" value="1"/>
</dbReference>
<feature type="active site" description="Proton acceptor" evidence="2">
    <location>
        <position position="169"/>
    </location>
</feature>
<keyword evidence="2" id="KW-0378">Hydrolase</keyword>
<protein>
    <recommendedName>
        <fullName evidence="3">PNPLA domain-containing protein</fullName>
    </recommendedName>
</protein>
<feature type="short sequence motif" description="GXGXXG" evidence="2">
    <location>
        <begin position="8"/>
        <end position="13"/>
    </location>
</feature>
<evidence type="ECO:0000313" key="5">
    <source>
        <dbReference type="Proteomes" id="UP000551878"/>
    </source>
</evidence>
<organism evidence="4 5">
    <name type="scientific">Texcoconibacillus texcoconensis</name>
    <dbReference type="NCBI Taxonomy" id="1095777"/>
    <lineage>
        <taxon>Bacteria</taxon>
        <taxon>Bacillati</taxon>
        <taxon>Bacillota</taxon>
        <taxon>Bacilli</taxon>
        <taxon>Bacillales</taxon>
        <taxon>Bacillaceae</taxon>
        <taxon>Texcoconibacillus</taxon>
    </lineage>
</organism>
<comment type="caution">
    <text evidence="4">The sequence shown here is derived from an EMBL/GenBank/DDBJ whole genome shotgun (WGS) entry which is preliminary data.</text>
</comment>
<dbReference type="PROSITE" id="PS51635">
    <property type="entry name" value="PNPLA"/>
    <property type="match status" value="1"/>
</dbReference>
<keyword evidence="2" id="KW-0442">Lipid degradation</keyword>
<accession>A0A840QMA9</accession>
<feature type="short sequence motif" description="DGA/G" evidence="2">
    <location>
        <begin position="169"/>
        <end position="171"/>
    </location>
</feature>
<keyword evidence="5" id="KW-1185">Reference proteome</keyword>
<evidence type="ECO:0000259" key="3">
    <source>
        <dbReference type="PROSITE" id="PS51635"/>
    </source>
</evidence>
<dbReference type="EMBL" id="JACHHB010000002">
    <property type="protein sequence ID" value="MBB5172497.1"/>
    <property type="molecule type" value="Genomic_DNA"/>
</dbReference>
<dbReference type="InterPro" id="IPR016035">
    <property type="entry name" value="Acyl_Trfase/lysoPLipase"/>
</dbReference>
<evidence type="ECO:0000256" key="1">
    <source>
        <dbReference type="ARBA" id="ARBA00023098"/>
    </source>
</evidence>
<dbReference type="InterPro" id="IPR002641">
    <property type="entry name" value="PNPLA_dom"/>
</dbReference>
<dbReference type="PANTHER" id="PTHR24138:SF10">
    <property type="entry name" value="PHOSPHOLIPASE A2"/>
    <property type="match status" value="1"/>
</dbReference>
<feature type="active site" description="Nucleophile" evidence="2">
    <location>
        <position position="42"/>
    </location>
</feature>
<dbReference type="Proteomes" id="UP000551878">
    <property type="component" value="Unassembled WGS sequence"/>
</dbReference>
<keyword evidence="1 2" id="KW-0443">Lipid metabolism</keyword>
<proteinExistence type="predicted"/>
<sequence length="304" mass="33974">MRMLCIDGGGMRGVFAVSILKEIEKTYGKPIGEYFDVVAGTSTGAIIASSIATHKSMSNVLDGYFHFGEKIFARQAKIGLLKSMYSHRGLRRFFKYVFGNVTLADIDKPLLLTASDVTNAEPYIYRSNFGHPDAEDDLSLKLSEAVICSSAAPIYFPPNIMEGDLLSVDGGLWANNPSFVCLTEAVDFFEKPMSDIEIVSIGTGEQKIDFTVDEDASWGLNRWLPVNVPSMKVTPKLIDLMLHLTSESVSYQCQQLLGKRYMRLNKNLGKEIPIDDVESMEEMTELGKQLFHERREEIEKFLGV</sequence>
<reference evidence="4 5" key="1">
    <citation type="submission" date="2020-08" db="EMBL/GenBank/DDBJ databases">
        <title>Genomic Encyclopedia of Type Strains, Phase IV (KMG-IV): sequencing the most valuable type-strain genomes for metagenomic binning, comparative biology and taxonomic classification.</title>
        <authorList>
            <person name="Goeker M."/>
        </authorList>
    </citation>
    <scope>NUCLEOTIDE SEQUENCE [LARGE SCALE GENOMIC DNA]</scope>
    <source>
        <strain evidence="4 5">DSM 24696</strain>
    </source>
</reference>
<name>A0A840QMA9_9BACI</name>
<dbReference type="RefSeq" id="WP_184662957.1">
    <property type="nucleotide sequence ID" value="NZ_JACHHB010000002.1"/>
</dbReference>
<dbReference type="CDD" id="cd07199">
    <property type="entry name" value="Pat17_PNPLA8_PNPLA9_like"/>
    <property type="match status" value="1"/>
</dbReference>
<dbReference type="InterPro" id="IPR047156">
    <property type="entry name" value="Teg/CotR/CapV-like"/>
</dbReference>
<dbReference type="GO" id="GO:0016042">
    <property type="term" value="P:lipid catabolic process"/>
    <property type="evidence" value="ECO:0007669"/>
    <property type="project" value="UniProtKB-UniRule"/>
</dbReference>
<evidence type="ECO:0000313" key="4">
    <source>
        <dbReference type="EMBL" id="MBB5172497.1"/>
    </source>
</evidence>
<dbReference type="Pfam" id="PF01734">
    <property type="entry name" value="Patatin"/>
    <property type="match status" value="1"/>
</dbReference>